<evidence type="ECO:0000256" key="5">
    <source>
        <dbReference type="ARBA" id="ARBA00023002"/>
    </source>
</evidence>
<dbReference type="PANTHER" id="PTHR42940:SF5">
    <property type="entry name" value="ALCOHOL DEHYDROGENASE 2"/>
    <property type="match status" value="1"/>
</dbReference>
<dbReference type="GO" id="GO:0005737">
    <property type="term" value="C:cytoplasm"/>
    <property type="evidence" value="ECO:0007669"/>
    <property type="project" value="TreeGrafter"/>
</dbReference>
<dbReference type="InterPro" id="IPR013149">
    <property type="entry name" value="ADH-like_C"/>
</dbReference>
<dbReference type="Pfam" id="PF00107">
    <property type="entry name" value="ADH_zinc_N"/>
    <property type="match status" value="1"/>
</dbReference>
<evidence type="ECO:0000256" key="4">
    <source>
        <dbReference type="ARBA" id="ARBA00022833"/>
    </source>
</evidence>
<dbReference type="CDD" id="cd08297">
    <property type="entry name" value="CAD3"/>
    <property type="match status" value="1"/>
</dbReference>
<dbReference type="GO" id="GO:0004022">
    <property type="term" value="F:alcohol dehydrogenase (NAD+) activity"/>
    <property type="evidence" value="ECO:0007669"/>
    <property type="project" value="TreeGrafter"/>
</dbReference>
<sequence length="368" mass="38690">MEAPDIPTKHKALIYDNPGSISAKVEYVDTPRPGVGEVLVKLTHSGLCHSDMAIMTNRWTARIEPTPKGQIGGHEGVGEIVAFGPGAVVDQSLKLGSRVGIKWMAYACCNCIICLSGLDSYCESGKVSGFFYPGTFQQYAIAPAHYVTPIPDGVPSDMAAPLLCAGLTVYSALRKAGAEPGDPVLIMGSGGGLGHLALQIGANGMGYRMMGVDMGDKETISRECGAEDFFDLSKYSGDGSEKELADDVKAATGGRGAAAVIVCTGHNAAYAQALSLLRIGGTVVCVGIPEGGEVAMPNATPSQFIYLNAKVVGSSVGNRLEAIQLMELAARGKVKTHFQIKKMEDAAEVFELMDKNRLQGRVVFDLQA</sequence>
<dbReference type="EMBL" id="KN847332">
    <property type="protein sequence ID" value="KIW47786.1"/>
    <property type="molecule type" value="Genomic_DNA"/>
</dbReference>
<dbReference type="Pfam" id="PF08240">
    <property type="entry name" value="ADH_N"/>
    <property type="match status" value="1"/>
</dbReference>
<dbReference type="SUPFAM" id="SSF50129">
    <property type="entry name" value="GroES-like"/>
    <property type="match status" value="1"/>
</dbReference>
<name>A0A0D2B692_9EURO</name>
<dbReference type="InterPro" id="IPR036291">
    <property type="entry name" value="NAD(P)-bd_dom_sf"/>
</dbReference>
<dbReference type="PANTHER" id="PTHR42940">
    <property type="entry name" value="ALCOHOL DEHYDROGENASE 1-RELATED"/>
    <property type="match status" value="1"/>
</dbReference>
<dbReference type="SMART" id="SM00829">
    <property type="entry name" value="PKS_ER"/>
    <property type="match status" value="1"/>
</dbReference>
<reference evidence="9 10" key="1">
    <citation type="submission" date="2015-01" db="EMBL/GenBank/DDBJ databases">
        <title>The Genome Sequence of Exophiala oligosperma CBS72588.</title>
        <authorList>
            <consortium name="The Broad Institute Genomics Platform"/>
            <person name="Cuomo C."/>
            <person name="de Hoog S."/>
            <person name="Gorbushina A."/>
            <person name="Stielow B."/>
            <person name="Teixiera M."/>
            <person name="Abouelleil A."/>
            <person name="Chapman S.B."/>
            <person name="Priest M."/>
            <person name="Young S.K."/>
            <person name="Wortman J."/>
            <person name="Nusbaum C."/>
            <person name="Birren B."/>
        </authorList>
    </citation>
    <scope>NUCLEOTIDE SEQUENCE [LARGE SCALE GENOMIC DNA]</scope>
    <source>
        <strain evidence="9 10">CBS 72588</strain>
    </source>
</reference>
<dbReference type="Gene3D" id="3.40.50.720">
    <property type="entry name" value="NAD(P)-binding Rossmann-like Domain"/>
    <property type="match status" value="1"/>
</dbReference>
<organism evidence="9 10">
    <name type="scientific">Exophiala oligosperma</name>
    <dbReference type="NCBI Taxonomy" id="215243"/>
    <lineage>
        <taxon>Eukaryota</taxon>
        <taxon>Fungi</taxon>
        <taxon>Dikarya</taxon>
        <taxon>Ascomycota</taxon>
        <taxon>Pezizomycotina</taxon>
        <taxon>Eurotiomycetes</taxon>
        <taxon>Chaetothyriomycetidae</taxon>
        <taxon>Chaetothyriales</taxon>
        <taxon>Herpotrichiellaceae</taxon>
        <taxon>Exophiala</taxon>
    </lineage>
</organism>
<dbReference type="GeneID" id="27352522"/>
<protein>
    <recommendedName>
        <fullName evidence="8">Enoyl reductase (ER) domain-containing protein</fullName>
    </recommendedName>
</protein>
<dbReference type="InterPro" id="IPR002328">
    <property type="entry name" value="ADH_Zn_CS"/>
</dbReference>
<dbReference type="InterPro" id="IPR011032">
    <property type="entry name" value="GroES-like_sf"/>
</dbReference>
<accession>A0A0D2B692</accession>
<feature type="domain" description="Enoyl reductase (ER)" evidence="8">
    <location>
        <begin position="16"/>
        <end position="364"/>
    </location>
</feature>
<evidence type="ECO:0000256" key="2">
    <source>
        <dbReference type="ARBA" id="ARBA00008072"/>
    </source>
</evidence>
<dbReference type="STRING" id="215243.A0A0D2B692"/>
<dbReference type="PROSITE" id="PS00059">
    <property type="entry name" value="ADH_ZINC"/>
    <property type="match status" value="1"/>
</dbReference>
<dbReference type="AlphaFoldDB" id="A0A0D2B692"/>
<dbReference type="SUPFAM" id="SSF51735">
    <property type="entry name" value="NAD(P)-binding Rossmann-fold domains"/>
    <property type="match status" value="1"/>
</dbReference>
<comment type="cofactor">
    <cofactor evidence="1 7">
        <name>Zn(2+)</name>
        <dbReference type="ChEBI" id="CHEBI:29105"/>
    </cofactor>
</comment>
<dbReference type="VEuPathDB" id="FungiDB:PV06_00448"/>
<evidence type="ECO:0000313" key="10">
    <source>
        <dbReference type="Proteomes" id="UP000053342"/>
    </source>
</evidence>
<evidence type="ECO:0000313" key="9">
    <source>
        <dbReference type="EMBL" id="KIW47786.1"/>
    </source>
</evidence>
<keyword evidence="10" id="KW-1185">Reference proteome</keyword>
<dbReference type="GO" id="GO:0008270">
    <property type="term" value="F:zinc ion binding"/>
    <property type="evidence" value="ECO:0007669"/>
    <property type="project" value="InterPro"/>
</dbReference>
<dbReference type="RefSeq" id="XP_016268002.1">
    <property type="nucleotide sequence ID" value="XM_016400949.1"/>
</dbReference>
<dbReference type="Gene3D" id="3.90.180.10">
    <property type="entry name" value="Medium-chain alcohol dehydrogenases, catalytic domain"/>
    <property type="match status" value="1"/>
</dbReference>
<dbReference type="Proteomes" id="UP000053342">
    <property type="component" value="Unassembled WGS sequence"/>
</dbReference>
<gene>
    <name evidence="9" type="ORF">PV06_00448</name>
</gene>
<evidence type="ECO:0000256" key="1">
    <source>
        <dbReference type="ARBA" id="ARBA00001947"/>
    </source>
</evidence>
<dbReference type="InterPro" id="IPR020843">
    <property type="entry name" value="ER"/>
</dbReference>
<evidence type="ECO:0000259" key="8">
    <source>
        <dbReference type="SMART" id="SM00829"/>
    </source>
</evidence>
<proteinExistence type="inferred from homology"/>
<keyword evidence="3 7" id="KW-0479">Metal-binding</keyword>
<dbReference type="HOGENOM" id="CLU_026673_20_1_1"/>
<dbReference type="FunFam" id="3.40.50.720:FF:000039">
    <property type="entry name" value="Alcohol dehydrogenase AdhP"/>
    <property type="match status" value="1"/>
</dbReference>
<evidence type="ECO:0000256" key="6">
    <source>
        <dbReference type="ARBA" id="ARBA00023027"/>
    </source>
</evidence>
<evidence type="ECO:0000256" key="7">
    <source>
        <dbReference type="RuleBase" id="RU361277"/>
    </source>
</evidence>
<keyword evidence="5" id="KW-0560">Oxidoreductase</keyword>
<evidence type="ECO:0000256" key="3">
    <source>
        <dbReference type="ARBA" id="ARBA00022723"/>
    </source>
</evidence>
<comment type="similarity">
    <text evidence="2 7">Belongs to the zinc-containing alcohol dehydrogenase family.</text>
</comment>
<keyword evidence="4 7" id="KW-0862">Zinc</keyword>
<keyword evidence="6" id="KW-0520">NAD</keyword>
<dbReference type="OrthoDB" id="1879366at2759"/>
<dbReference type="InterPro" id="IPR013154">
    <property type="entry name" value="ADH-like_N"/>
</dbReference>